<comment type="caution">
    <text evidence="1">The sequence shown here is derived from an EMBL/GenBank/DDBJ whole genome shotgun (WGS) entry which is preliminary data.</text>
</comment>
<accession>A0AAE1CNW9</accession>
<protein>
    <submittedName>
        <fullName evidence="1">Uncharacterized protein</fullName>
    </submittedName>
</protein>
<dbReference type="EMBL" id="JAWDGP010007343">
    <property type="protein sequence ID" value="KAK3724562.1"/>
    <property type="molecule type" value="Genomic_DNA"/>
</dbReference>
<name>A0AAE1CNW9_9GAST</name>
<keyword evidence="2" id="KW-1185">Reference proteome</keyword>
<proteinExistence type="predicted"/>
<sequence>MDLEYVFIYERERKVSRPIIRKTRCTKYKDTVCGTLCGRQNSVEAQVMPRPAGVFACETNPYYSRLARQATERLNLNLKPAG</sequence>
<dbReference type="Proteomes" id="UP001283361">
    <property type="component" value="Unassembled WGS sequence"/>
</dbReference>
<organism evidence="1 2">
    <name type="scientific">Elysia crispata</name>
    <name type="common">lettuce slug</name>
    <dbReference type="NCBI Taxonomy" id="231223"/>
    <lineage>
        <taxon>Eukaryota</taxon>
        <taxon>Metazoa</taxon>
        <taxon>Spiralia</taxon>
        <taxon>Lophotrochozoa</taxon>
        <taxon>Mollusca</taxon>
        <taxon>Gastropoda</taxon>
        <taxon>Heterobranchia</taxon>
        <taxon>Euthyneura</taxon>
        <taxon>Panpulmonata</taxon>
        <taxon>Sacoglossa</taxon>
        <taxon>Placobranchoidea</taxon>
        <taxon>Plakobranchidae</taxon>
        <taxon>Elysia</taxon>
    </lineage>
</organism>
<evidence type="ECO:0000313" key="2">
    <source>
        <dbReference type="Proteomes" id="UP001283361"/>
    </source>
</evidence>
<gene>
    <name evidence="1" type="ORF">RRG08_036540</name>
</gene>
<reference evidence="1" key="1">
    <citation type="journal article" date="2023" name="G3 (Bethesda)">
        <title>A reference genome for the long-term kleptoplast-retaining sea slug Elysia crispata morphotype clarki.</title>
        <authorList>
            <person name="Eastman K.E."/>
            <person name="Pendleton A.L."/>
            <person name="Shaikh M.A."/>
            <person name="Suttiyut T."/>
            <person name="Ogas R."/>
            <person name="Tomko P."/>
            <person name="Gavelis G."/>
            <person name="Widhalm J.R."/>
            <person name="Wisecaver J.H."/>
        </authorList>
    </citation>
    <scope>NUCLEOTIDE SEQUENCE</scope>
    <source>
        <strain evidence="1">ECLA1</strain>
    </source>
</reference>
<evidence type="ECO:0000313" key="1">
    <source>
        <dbReference type="EMBL" id="KAK3724562.1"/>
    </source>
</evidence>
<dbReference type="AlphaFoldDB" id="A0AAE1CNW9"/>